<organism evidence="2 3">
    <name type="scientific">Candidatus Doriopsillibacter californiensis</name>
    <dbReference type="NCBI Taxonomy" id="2970740"/>
    <lineage>
        <taxon>Bacteria</taxon>
        <taxon>Pseudomonadati</taxon>
        <taxon>Pseudomonadota</taxon>
        <taxon>Gammaproteobacteria</taxon>
        <taxon>Candidatus Tethybacterales</taxon>
        <taxon>Candidatus Persebacteraceae</taxon>
        <taxon>Candidatus Doriopsillibacter</taxon>
    </lineage>
</organism>
<keyword evidence="3" id="KW-1185">Reference proteome</keyword>
<protein>
    <submittedName>
        <fullName evidence="2">SH3 domain-containing protein</fullName>
    </submittedName>
</protein>
<sequence>MRALLLVAALGVCAPLLADGWQLRGPSVLYDAPSLKARALFILSGGHPLKEVSRVDGWRKVFTHHGNTGWVLERRVAPLRSAVVTASQAAVRAAPNANSPVVFYAARDVMLEVLGGKNGWLEVLHPDGETGHVAAVDVWIND</sequence>
<reference evidence="2" key="1">
    <citation type="submission" date="2022-08" db="EMBL/GenBank/DDBJ databases">
        <authorList>
            <person name="Dzunkova M."/>
            <person name="La Clair J."/>
            <person name="Tyml T."/>
            <person name="Doud D."/>
            <person name="Schulz F."/>
            <person name="Piquer S."/>
            <person name="Porcel Sanchis D."/>
            <person name="Osborn A."/>
            <person name="Robinson D."/>
            <person name="Louie K.B."/>
            <person name="Bowen B.P."/>
            <person name="Bowers R."/>
            <person name="Lee J."/>
            <person name="Arnau Llombart V."/>
            <person name="Diaz Villanueva W."/>
            <person name="Gosliner T."/>
            <person name="Northen T."/>
            <person name="Cheng J.-F."/>
            <person name="Burkart M.D."/>
            <person name="Woyke T."/>
        </authorList>
    </citation>
    <scope>NUCLEOTIDE SEQUENCE</scope>
    <source>
        <strain evidence="2">Df01</strain>
    </source>
</reference>
<proteinExistence type="predicted"/>
<accession>A0ABT7QKV0</accession>
<dbReference type="Gene3D" id="2.30.30.40">
    <property type="entry name" value="SH3 Domains"/>
    <property type="match status" value="2"/>
</dbReference>
<dbReference type="Proteomes" id="UP001168167">
    <property type="component" value="Unassembled WGS sequence"/>
</dbReference>
<evidence type="ECO:0000313" key="2">
    <source>
        <dbReference type="EMBL" id="MDM5147343.1"/>
    </source>
</evidence>
<evidence type="ECO:0000313" key="3">
    <source>
        <dbReference type="Proteomes" id="UP001168167"/>
    </source>
</evidence>
<dbReference type="EMBL" id="JANQAO010000001">
    <property type="protein sequence ID" value="MDM5147343.1"/>
    <property type="molecule type" value="Genomic_DNA"/>
</dbReference>
<name>A0ABT7QKV0_9GAMM</name>
<dbReference type="Pfam" id="PF06347">
    <property type="entry name" value="SH3_4"/>
    <property type="match status" value="1"/>
</dbReference>
<evidence type="ECO:0000259" key="1">
    <source>
        <dbReference type="Pfam" id="PF08239"/>
    </source>
</evidence>
<dbReference type="InterPro" id="IPR003646">
    <property type="entry name" value="SH3-like_bac-type"/>
</dbReference>
<feature type="domain" description="SH3b" evidence="1">
    <location>
        <begin position="29"/>
        <end position="74"/>
    </location>
</feature>
<comment type="caution">
    <text evidence="2">The sequence shown here is derived from an EMBL/GenBank/DDBJ whole genome shotgun (WGS) entry which is preliminary data.</text>
</comment>
<gene>
    <name evidence="2" type="ORF">NQX30_03010</name>
</gene>
<reference evidence="2" key="2">
    <citation type="journal article" date="2023" name="Microbiome">
        <title>Synthase-selected sorting approach identifies a beta-lactone synthase in a nudibranch symbiotic bacterium.</title>
        <authorList>
            <person name="Dzunkova M."/>
            <person name="La Clair J.J."/>
            <person name="Tyml T."/>
            <person name="Doud D."/>
            <person name="Schulz F."/>
            <person name="Piquer-Esteban S."/>
            <person name="Porcel Sanchis D."/>
            <person name="Osborn A."/>
            <person name="Robinson D."/>
            <person name="Louie K.B."/>
            <person name="Bowen B.P."/>
            <person name="Bowers R.M."/>
            <person name="Lee J."/>
            <person name="Arnau V."/>
            <person name="Diaz-Villanueva W."/>
            <person name="Stepanauskas R."/>
            <person name="Gosliner T."/>
            <person name="Date S.V."/>
            <person name="Northen T.R."/>
            <person name="Cheng J.F."/>
            <person name="Burkart M.D."/>
            <person name="Woyke T."/>
        </authorList>
    </citation>
    <scope>NUCLEOTIDE SEQUENCE</scope>
    <source>
        <strain evidence="2">Df01</strain>
    </source>
</reference>
<dbReference type="InterPro" id="IPR010466">
    <property type="entry name" value="DUF1058"/>
</dbReference>
<dbReference type="Pfam" id="PF08239">
    <property type="entry name" value="SH3_3"/>
    <property type="match status" value="1"/>
</dbReference>